<evidence type="ECO:0000256" key="2">
    <source>
        <dbReference type="ARBA" id="ARBA00009477"/>
    </source>
</evidence>
<dbReference type="SUPFAM" id="SSF111369">
    <property type="entry name" value="HlyD-like secretion proteins"/>
    <property type="match status" value="1"/>
</dbReference>
<feature type="coiled-coil region" evidence="9">
    <location>
        <begin position="155"/>
        <end position="196"/>
    </location>
</feature>
<evidence type="ECO:0000313" key="14">
    <source>
        <dbReference type="EMBL" id="ADR34759.1"/>
    </source>
</evidence>
<keyword evidence="9" id="KW-0175">Coiled coil</keyword>
<evidence type="ECO:0000256" key="1">
    <source>
        <dbReference type="ARBA" id="ARBA00004377"/>
    </source>
</evidence>
<feature type="region of interest" description="Disordered" evidence="10">
    <location>
        <begin position="1"/>
        <end position="22"/>
    </location>
</feature>
<evidence type="ECO:0000256" key="11">
    <source>
        <dbReference type="SAM" id="Phobius"/>
    </source>
</evidence>
<dbReference type="Proteomes" id="UP000008721">
    <property type="component" value="Chromosome"/>
</dbReference>
<feature type="compositionally biased region" description="Polar residues" evidence="10">
    <location>
        <begin position="1"/>
        <end position="11"/>
    </location>
</feature>
<dbReference type="InterPro" id="IPR058982">
    <property type="entry name" value="Beta-barrel_AprE"/>
</dbReference>
<dbReference type="InterPro" id="IPR010129">
    <property type="entry name" value="T1SS_HlyD"/>
</dbReference>
<evidence type="ECO:0000256" key="8">
    <source>
        <dbReference type="ARBA" id="ARBA00023136"/>
    </source>
</evidence>
<evidence type="ECO:0000256" key="7">
    <source>
        <dbReference type="ARBA" id="ARBA00022989"/>
    </source>
</evidence>
<gene>
    <name evidence="14" type="ordered locus">Sulku_2099</name>
</gene>
<dbReference type="Pfam" id="PF25994">
    <property type="entry name" value="HH_AprE"/>
    <property type="match status" value="1"/>
</dbReference>
<dbReference type="AlphaFoldDB" id="E4U2Z5"/>
<keyword evidence="4" id="KW-1003">Cell membrane</keyword>
<evidence type="ECO:0000256" key="3">
    <source>
        <dbReference type="ARBA" id="ARBA00022448"/>
    </source>
</evidence>
<dbReference type="GO" id="GO:0015031">
    <property type="term" value="P:protein transport"/>
    <property type="evidence" value="ECO:0007669"/>
    <property type="project" value="InterPro"/>
</dbReference>
<evidence type="ECO:0000256" key="5">
    <source>
        <dbReference type="ARBA" id="ARBA00022519"/>
    </source>
</evidence>
<evidence type="ECO:0000259" key="12">
    <source>
        <dbReference type="Pfam" id="PF25994"/>
    </source>
</evidence>
<proteinExistence type="inferred from homology"/>
<sequence length="448" mass="49669">MSQTENAQLVSPETPPSPQTEDRNYRRLGLIVLALLVGVFGVWGAFAPLSSAVAASGKVSVASSNRMIQHLEGGIVKSILVKDGDSVKAGQELIELDNTQADAQLQIVLAQYYENLGLESRLIAERDGKSSIVFDPDLDKMQNPASRLLIMEAQRREFHARAQQLIDEKQVLNERIEQLRNQVEGLEAIVASKTSLSRSYNDEIKEWEVLYQQQLIDKMRLRDIKREKVRTDGDIANAKADIGRAKAQISEVKAQIIAQRQKFMQEVVSELGDVQAKLSDNRARIFALQDVSNRTKMTAPVAGIVTNLQMHTIGGIIPPGKAVMEIVPEGEPLIIDVKIAATDIVNVHEGLKAEIKFPGFSHVKSLNVVMGELVQIAPDAVTDEATKSLYYPAKIRVTAEGQKELMRNHLAIQPGNPVDAMIVVASRTFMDYLIHPFKYMADRAFNEQ</sequence>
<reference evidence="14 15" key="1">
    <citation type="journal article" date="2012" name="Stand. Genomic Sci.">
        <title>Complete genome sequence of the sulfur compounds oxidizing chemolithoautotroph Sulfuricurvum kujiense type strain (YK-1(T)).</title>
        <authorList>
            <person name="Han C."/>
            <person name="Kotsyurbenko O."/>
            <person name="Chertkov O."/>
            <person name="Held B."/>
            <person name="Lapidus A."/>
            <person name="Nolan M."/>
            <person name="Lucas S."/>
            <person name="Hammon N."/>
            <person name="Deshpande S."/>
            <person name="Cheng J.F."/>
            <person name="Tapia R."/>
            <person name="Goodwin L.A."/>
            <person name="Pitluck S."/>
            <person name="Liolios K."/>
            <person name="Pagani I."/>
            <person name="Ivanova N."/>
            <person name="Mavromatis K."/>
            <person name="Mikhailova N."/>
            <person name="Pati A."/>
            <person name="Chen A."/>
            <person name="Palaniappan K."/>
            <person name="Land M."/>
            <person name="Hauser L."/>
            <person name="Chang Y.J."/>
            <person name="Jeffries C.D."/>
            <person name="Brambilla E.M."/>
            <person name="Rohde M."/>
            <person name="Spring S."/>
            <person name="Sikorski J."/>
            <person name="Goker M."/>
            <person name="Woyke T."/>
            <person name="Bristow J."/>
            <person name="Eisen J.A."/>
            <person name="Markowitz V."/>
            <person name="Hugenholtz P."/>
            <person name="Kyrpides N.C."/>
            <person name="Klenk H.P."/>
            <person name="Detter J.C."/>
        </authorList>
    </citation>
    <scope>NUCLEOTIDE SEQUENCE [LARGE SCALE GENOMIC DNA]</scope>
    <source>
        <strain evidence="15">ATCC BAA-921 / DSM 16994 / JCM 11577 / YK-1</strain>
    </source>
</reference>
<name>E4U2Z5_SULKY</name>
<dbReference type="NCBIfam" id="TIGR01843">
    <property type="entry name" value="type_I_hlyD"/>
    <property type="match status" value="1"/>
</dbReference>
<dbReference type="InterPro" id="IPR058781">
    <property type="entry name" value="HH_AprE-like"/>
</dbReference>
<dbReference type="PANTHER" id="PTHR30386:SF17">
    <property type="entry name" value="ALKALINE PROTEASE SECRETION PROTEIN APRE"/>
    <property type="match status" value="1"/>
</dbReference>
<keyword evidence="6 11" id="KW-0812">Transmembrane</keyword>
<comment type="similarity">
    <text evidence="2">Belongs to the membrane fusion protein (MFP) (TC 8.A.1) family.</text>
</comment>
<evidence type="ECO:0000256" key="10">
    <source>
        <dbReference type="SAM" id="MobiDB-lite"/>
    </source>
</evidence>
<evidence type="ECO:0000256" key="9">
    <source>
        <dbReference type="SAM" id="Coils"/>
    </source>
</evidence>
<evidence type="ECO:0000256" key="4">
    <source>
        <dbReference type="ARBA" id="ARBA00022475"/>
    </source>
</evidence>
<feature type="transmembrane region" description="Helical" evidence="11">
    <location>
        <begin position="28"/>
        <end position="46"/>
    </location>
</feature>
<dbReference type="Gene3D" id="2.40.50.100">
    <property type="match status" value="1"/>
</dbReference>
<dbReference type="GO" id="GO:0005886">
    <property type="term" value="C:plasma membrane"/>
    <property type="evidence" value="ECO:0007669"/>
    <property type="project" value="UniProtKB-SubCell"/>
</dbReference>
<dbReference type="STRING" id="709032.Sulku_2099"/>
<evidence type="ECO:0000256" key="6">
    <source>
        <dbReference type="ARBA" id="ARBA00022692"/>
    </source>
</evidence>
<dbReference type="EMBL" id="CP002355">
    <property type="protein sequence ID" value="ADR34759.1"/>
    <property type="molecule type" value="Genomic_DNA"/>
</dbReference>
<organism evidence="14 15">
    <name type="scientific">Sulfuricurvum kujiense (strain ATCC BAA-921 / DSM 16994 / JCM 11577 / YK-1)</name>
    <dbReference type="NCBI Taxonomy" id="709032"/>
    <lineage>
        <taxon>Bacteria</taxon>
        <taxon>Pseudomonadati</taxon>
        <taxon>Campylobacterota</taxon>
        <taxon>Epsilonproteobacteria</taxon>
        <taxon>Campylobacterales</taxon>
        <taxon>Sulfurimonadaceae</taxon>
        <taxon>Sulfuricurvum</taxon>
    </lineage>
</organism>
<evidence type="ECO:0000259" key="13">
    <source>
        <dbReference type="Pfam" id="PF26002"/>
    </source>
</evidence>
<accession>E4U2Z5</accession>
<keyword evidence="3" id="KW-0813">Transport</keyword>
<keyword evidence="7 11" id="KW-1133">Transmembrane helix</keyword>
<dbReference type="InterPro" id="IPR050739">
    <property type="entry name" value="MFP"/>
</dbReference>
<keyword evidence="8 11" id="KW-0472">Membrane</keyword>
<dbReference type="KEGG" id="sku:Sulku_2099"/>
<evidence type="ECO:0000313" key="15">
    <source>
        <dbReference type="Proteomes" id="UP000008721"/>
    </source>
</evidence>
<dbReference type="PANTHER" id="PTHR30386">
    <property type="entry name" value="MEMBRANE FUSION SUBUNIT OF EMRAB-TOLC MULTIDRUG EFFLUX PUMP"/>
    <property type="match status" value="1"/>
</dbReference>
<keyword evidence="5" id="KW-0997">Cell inner membrane</keyword>
<feature type="domain" description="AprE-like long alpha-helical hairpin" evidence="12">
    <location>
        <begin position="101"/>
        <end position="291"/>
    </location>
</feature>
<protein>
    <submittedName>
        <fullName evidence="14">Type I secretion membrane fusion protein, HlyD family</fullName>
    </submittedName>
</protein>
<dbReference type="eggNOG" id="COG0845">
    <property type="taxonomic scope" value="Bacteria"/>
</dbReference>
<dbReference type="Pfam" id="PF26002">
    <property type="entry name" value="Beta-barrel_AprE"/>
    <property type="match status" value="1"/>
</dbReference>
<dbReference type="PRINTS" id="PR01490">
    <property type="entry name" value="RTXTOXIND"/>
</dbReference>
<keyword evidence="15" id="KW-1185">Reference proteome</keyword>
<dbReference type="RefSeq" id="WP_013460956.1">
    <property type="nucleotide sequence ID" value="NC_014762.1"/>
</dbReference>
<dbReference type="HOGENOM" id="CLU_023976_1_1_7"/>
<dbReference type="Gene3D" id="2.40.30.170">
    <property type="match status" value="1"/>
</dbReference>
<comment type="subcellular location">
    <subcellularLocation>
        <location evidence="1">Cell inner membrane</location>
        <topology evidence="1">Single-pass membrane protein</topology>
    </subcellularLocation>
</comment>
<feature type="domain" description="AprE-like beta-barrel" evidence="13">
    <location>
        <begin position="333"/>
        <end position="424"/>
    </location>
</feature>